<dbReference type="Pfam" id="PF01850">
    <property type="entry name" value="PIN"/>
    <property type="match status" value="1"/>
</dbReference>
<dbReference type="GO" id="GO:0004518">
    <property type="term" value="F:nuclease activity"/>
    <property type="evidence" value="ECO:0007669"/>
    <property type="project" value="UniProtKB-KW"/>
</dbReference>
<keyword evidence="3" id="KW-0378">Hydrolase</keyword>
<evidence type="ECO:0000256" key="3">
    <source>
        <dbReference type="ARBA" id="ARBA00022801"/>
    </source>
</evidence>
<feature type="domain" description="PIN" evidence="5">
    <location>
        <begin position="24"/>
        <end position="121"/>
    </location>
</feature>
<name>A0A4R4PAT2_9ACTN</name>
<keyword evidence="1" id="KW-0540">Nuclease</keyword>
<evidence type="ECO:0000259" key="5">
    <source>
        <dbReference type="Pfam" id="PF01850"/>
    </source>
</evidence>
<proteinExistence type="predicted"/>
<dbReference type="GO" id="GO:0046872">
    <property type="term" value="F:metal ion binding"/>
    <property type="evidence" value="ECO:0007669"/>
    <property type="project" value="UniProtKB-KW"/>
</dbReference>
<accession>A0A4R4PAT2</accession>
<reference evidence="6 7" key="1">
    <citation type="submission" date="2019-03" db="EMBL/GenBank/DDBJ databases">
        <title>Draft genome sequences of novel Actinobacteria.</title>
        <authorList>
            <person name="Sahin N."/>
            <person name="Ay H."/>
            <person name="Saygin H."/>
        </authorList>
    </citation>
    <scope>NUCLEOTIDE SEQUENCE [LARGE SCALE GENOMIC DNA]</scope>
    <source>
        <strain evidence="6 7">DSM 45347</strain>
    </source>
</reference>
<dbReference type="Proteomes" id="UP000295431">
    <property type="component" value="Unassembled WGS sequence"/>
</dbReference>
<evidence type="ECO:0000313" key="6">
    <source>
        <dbReference type="EMBL" id="TDC18180.1"/>
    </source>
</evidence>
<keyword evidence="4" id="KW-0460">Magnesium</keyword>
<dbReference type="GO" id="GO:0016787">
    <property type="term" value="F:hydrolase activity"/>
    <property type="evidence" value="ECO:0007669"/>
    <property type="project" value="UniProtKB-KW"/>
</dbReference>
<dbReference type="InterPro" id="IPR029060">
    <property type="entry name" value="PIN-like_dom_sf"/>
</dbReference>
<dbReference type="InterPro" id="IPR002716">
    <property type="entry name" value="PIN_dom"/>
</dbReference>
<evidence type="ECO:0000313" key="7">
    <source>
        <dbReference type="Proteomes" id="UP000295431"/>
    </source>
</evidence>
<sequence>MAVRARSVSTGRGRRAARLGGVLVLDNDAINKAATDRNVAIFFAAALRKQARLVTSSVVLTEILRGSDRDTKLNHVLSSTRTLVEPVTEDLARAAGKLVGDAGFDSTEVVDALVAATAHMYADRAEAAGQQPDVLILTADATHLPGLAGDRKGVRVQNVKDIYSS</sequence>
<evidence type="ECO:0000256" key="1">
    <source>
        <dbReference type="ARBA" id="ARBA00022722"/>
    </source>
</evidence>
<dbReference type="OrthoDB" id="3292949at2"/>
<dbReference type="EMBL" id="SMJW01000022">
    <property type="protein sequence ID" value="TDC18180.1"/>
    <property type="molecule type" value="Genomic_DNA"/>
</dbReference>
<dbReference type="SUPFAM" id="SSF88723">
    <property type="entry name" value="PIN domain-like"/>
    <property type="match status" value="1"/>
</dbReference>
<comment type="caution">
    <text evidence="6">The sequence shown here is derived from an EMBL/GenBank/DDBJ whole genome shotgun (WGS) entry which is preliminary data.</text>
</comment>
<evidence type="ECO:0000256" key="2">
    <source>
        <dbReference type="ARBA" id="ARBA00022723"/>
    </source>
</evidence>
<dbReference type="AlphaFoldDB" id="A0A4R4PAT2"/>
<keyword evidence="7" id="KW-1185">Reference proteome</keyword>
<gene>
    <name evidence="6" type="ORF">E1284_06860</name>
</gene>
<protein>
    <submittedName>
        <fullName evidence="6">PIN domain-containing protein</fullName>
    </submittedName>
</protein>
<dbReference type="Gene3D" id="3.40.50.1010">
    <property type="entry name" value="5'-nuclease"/>
    <property type="match status" value="1"/>
</dbReference>
<organism evidence="6 7">
    <name type="scientific">Actinomadura bangladeshensis</name>
    <dbReference type="NCBI Taxonomy" id="453573"/>
    <lineage>
        <taxon>Bacteria</taxon>
        <taxon>Bacillati</taxon>
        <taxon>Actinomycetota</taxon>
        <taxon>Actinomycetes</taxon>
        <taxon>Streptosporangiales</taxon>
        <taxon>Thermomonosporaceae</taxon>
        <taxon>Actinomadura</taxon>
    </lineage>
</organism>
<evidence type="ECO:0000256" key="4">
    <source>
        <dbReference type="ARBA" id="ARBA00022842"/>
    </source>
</evidence>
<keyword evidence="2" id="KW-0479">Metal-binding</keyword>